<dbReference type="GO" id="GO:0016787">
    <property type="term" value="F:hydrolase activity"/>
    <property type="evidence" value="ECO:0007669"/>
    <property type="project" value="UniProtKB-KW"/>
</dbReference>
<proteinExistence type="inferred from homology"/>
<reference evidence="7 8" key="1">
    <citation type="submission" date="2018-08" db="EMBL/GenBank/DDBJ databases">
        <title>Genomic Encyclopedia of Archaeal and Bacterial Type Strains, Phase II (KMG-II): from individual species to whole genera.</title>
        <authorList>
            <person name="Goeker M."/>
        </authorList>
    </citation>
    <scope>NUCLEOTIDE SEQUENCE [LARGE SCALE GENOMIC DNA]</scope>
    <source>
        <strain evidence="7 8">DSM 45791</strain>
    </source>
</reference>
<evidence type="ECO:0000256" key="4">
    <source>
        <dbReference type="ARBA" id="ARBA00022801"/>
    </source>
</evidence>
<dbReference type="AlphaFoldDB" id="A0A3E0HDW9"/>
<organism evidence="7 8">
    <name type="scientific">Kutzneria buriramensis</name>
    <dbReference type="NCBI Taxonomy" id="1045776"/>
    <lineage>
        <taxon>Bacteria</taxon>
        <taxon>Bacillati</taxon>
        <taxon>Actinomycetota</taxon>
        <taxon>Actinomycetes</taxon>
        <taxon>Pseudonocardiales</taxon>
        <taxon>Pseudonocardiaceae</taxon>
        <taxon>Kutzneria</taxon>
    </lineage>
</organism>
<keyword evidence="4 7" id="KW-0378">Hydrolase</keyword>
<evidence type="ECO:0000259" key="6">
    <source>
        <dbReference type="SMART" id="SM00849"/>
    </source>
</evidence>
<accession>A0A3E0HDW9</accession>
<gene>
    <name evidence="7" type="ORF">BCF44_1094</name>
</gene>
<dbReference type="InterPro" id="IPR001279">
    <property type="entry name" value="Metallo-B-lactamas"/>
</dbReference>
<dbReference type="CDD" id="cd07742">
    <property type="entry name" value="metallo-hydrolase-like_MBL-fold"/>
    <property type="match status" value="1"/>
</dbReference>
<dbReference type="Proteomes" id="UP000256269">
    <property type="component" value="Unassembled WGS sequence"/>
</dbReference>
<feature type="domain" description="Metallo-beta-lactamase" evidence="6">
    <location>
        <begin position="21"/>
        <end position="246"/>
    </location>
</feature>
<keyword evidence="8" id="KW-1185">Reference proteome</keyword>
<evidence type="ECO:0000256" key="2">
    <source>
        <dbReference type="ARBA" id="ARBA00007749"/>
    </source>
</evidence>
<name>A0A3E0HDW9_9PSEU</name>
<dbReference type="Pfam" id="PF00753">
    <property type="entry name" value="Lactamase_B"/>
    <property type="match status" value="1"/>
</dbReference>
<keyword evidence="5" id="KW-0862">Zinc</keyword>
<evidence type="ECO:0000256" key="1">
    <source>
        <dbReference type="ARBA" id="ARBA00001947"/>
    </source>
</evidence>
<evidence type="ECO:0000256" key="3">
    <source>
        <dbReference type="ARBA" id="ARBA00022723"/>
    </source>
</evidence>
<evidence type="ECO:0000256" key="5">
    <source>
        <dbReference type="ARBA" id="ARBA00022833"/>
    </source>
</evidence>
<comment type="similarity">
    <text evidence="2">Belongs to the metallo-beta-lactamase superfamily.</text>
</comment>
<dbReference type="OrthoDB" id="3196337at2"/>
<dbReference type="InterPro" id="IPR036866">
    <property type="entry name" value="RibonucZ/Hydroxyglut_hydro"/>
</dbReference>
<evidence type="ECO:0000313" key="8">
    <source>
        <dbReference type="Proteomes" id="UP000256269"/>
    </source>
</evidence>
<evidence type="ECO:0000313" key="7">
    <source>
        <dbReference type="EMBL" id="REH43461.1"/>
    </source>
</evidence>
<dbReference type="EMBL" id="QUNO01000009">
    <property type="protein sequence ID" value="REH43461.1"/>
    <property type="molecule type" value="Genomic_DNA"/>
</dbReference>
<dbReference type="PANTHER" id="PTHR42978">
    <property type="entry name" value="QUORUM-QUENCHING LACTONASE YTNP-RELATED-RELATED"/>
    <property type="match status" value="1"/>
</dbReference>
<dbReference type="PANTHER" id="PTHR42978:SF7">
    <property type="entry name" value="METALLO-HYDROLASE RV2300C-RELATED"/>
    <property type="match status" value="1"/>
</dbReference>
<keyword evidence="3" id="KW-0479">Metal-binding</keyword>
<dbReference type="SUPFAM" id="SSF56281">
    <property type="entry name" value="Metallo-hydrolase/oxidoreductase"/>
    <property type="match status" value="1"/>
</dbReference>
<protein>
    <submittedName>
        <fullName evidence="7">Glyoxylase-like metal-dependent hydrolase (Beta-lactamase superfamily II)</fullName>
    </submittedName>
</protein>
<comment type="caution">
    <text evidence="7">The sequence shown here is derived from an EMBL/GenBank/DDBJ whole genome shotgun (WGS) entry which is preliminary data.</text>
</comment>
<dbReference type="Gene3D" id="3.60.15.10">
    <property type="entry name" value="Ribonuclease Z/Hydroxyacylglutathione hydrolase-like"/>
    <property type="match status" value="1"/>
</dbReference>
<dbReference type="GO" id="GO:0046872">
    <property type="term" value="F:metal ion binding"/>
    <property type="evidence" value="ECO:0007669"/>
    <property type="project" value="UniProtKB-KW"/>
</dbReference>
<sequence length="256" mass="28054">MKIHHLNCGTMRPWATPEGLVCHVMLVEAPDGLVLVDSGLGLRDATDPAGRFGPGRRYVRPAFDRDEAAIAQVKELGFDPRDVRHIVLTHFDSDHTGGLADFPWAQVHLTAAESLAVHSPAGFVESRRYLSSQRDHGPIMVEHSPEAGEPWRGFAGAEELWPGIVLIALPGHTRGHAAVAVDAGDRWVFHAGDAFFHRNQLVGGKAPLAVAALERGVAHDWAKVRANHRRLAELRQTPDLLLVNAHDPELLRMATR</sequence>
<dbReference type="RefSeq" id="WP_116176926.1">
    <property type="nucleotide sequence ID" value="NZ_CP144375.1"/>
</dbReference>
<comment type="cofactor">
    <cofactor evidence="1">
        <name>Zn(2+)</name>
        <dbReference type="ChEBI" id="CHEBI:29105"/>
    </cofactor>
</comment>
<dbReference type="InterPro" id="IPR051013">
    <property type="entry name" value="MBL_superfamily_lactonases"/>
</dbReference>
<dbReference type="SMART" id="SM00849">
    <property type="entry name" value="Lactamase_B"/>
    <property type="match status" value="1"/>
</dbReference>